<gene>
    <name evidence="2" type="ORF">NCTC11190_01218</name>
</gene>
<feature type="compositionally biased region" description="Basic and acidic residues" evidence="1">
    <location>
        <begin position="1"/>
        <end position="13"/>
    </location>
</feature>
<dbReference type="EMBL" id="UGVL01000001">
    <property type="protein sequence ID" value="SUE34001.1"/>
    <property type="molecule type" value="Genomic_DNA"/>
</dbReference>
<evidence type="ECO:0000313" key="3">
    <source>
        <dbReference type="Proteomes" id="UP000255233"/>
    </source>
</evidence>
<dbReference type="AlphaFoldDB" id="A0A379MQS5"/>
<proteinExistence type="predicted"/>
<evidence type="ECO:0000256" key="1">
    <source>
        <dbReference type="SAM" id="MobiDB-lite"/>
    </source>
</evidence>
<accession>A0A379MQS5</accession>
<name>A0A379MQS5_9BACT</name>
<evidence type="ECO:0000313" key="2">
    <source>
        <dbReference type="EMBL" id="SUE34001.1"/>
    </source>
</evidence>
<organism evidence="2 3">
    <name type="scientific">Rikenella microfusus</name>
    <dbReference type="NCBI Taxonomy" id="28139"/>
    <lineage>
        <taxon>Bacteria</taxon>
        <taxon>Pseudomonadati</taxon>
        <taxon>Bacteroidota</taxon>
        <taxon>Bacteroidia</taxon>
        <taxon>Bacteroidales</taxon>
        <taxon>Rikenellaceae</taxon>
        <taxon>Rikenella</taxon>
    </lineage>
</organism>
<dbReference type="Proteomes" id="UP000255233">
    <property type="component" value="Unassembled WGS sequence"/>
</dbReference>
<feature type="region of interest" description="Disordered" evidence="1">
    <location>
        <begin position="1"/>
        <end position="31"/>
    </location>
</feature>
<protein>
    <submittedName>
        <fullName evidence="2">Uncharacterized protein</fullName>
    </submittedName>
</protein>
<keyword evidence="3" id="KW-1185">Reference proteome</keyword>
<feature type="region of interest" description="Disordered" evidence="1">
    <location>
        <begin position="160"/>
        <end position="183"/>
    </location>
</feature>
<sequence length="240" mass="28261">MSRSKEEREDNRARFGSWNAVRPKRRPAPKLEVRPVALPPWREAPGRQGRRFCEPQNNGLSFQPKILKEKSICQTQEMRSRKVRLRLFSAPRPSERVRWRSAAASVFWFSLFTKRTVPSNLNYTNKRTVKKQKIRPSKGEGRIFVYRNVCYLQFSTRTKKRRSAPRVHSSNNKRANKNPPLPYVRNSVSSSCISRPRSFGNDPANIGFFLKPQHFFRYNFRSTPNIGPSPYRQTRSFRRC</sequence>
<reference evidence="2 3" key="1">
    <citation type="submission" date="2018-06" db="EMBL/GenBank/DDBJ databases">
        <authorList>
            <consortium name="Pathogen Informatics"/>
            <person name="Doyle S."/>
        </authorList>
    </citation>
    <scope>NUCLEOTIDE SEQUENCE [LARGE SCALE GENOMIC DNA]</scope>
    <source>
        <strain evidence="2 3">NCTC11190</strain>
    </source>
</reference>